<organism evidence="2 3">
    <name type="scientific">Phyllostomus discolor</name>
    <name type="common">pale spear-nosed bat</name>
    <dbReference type="NCBI Taxonomy" id="89673"/>
    <lineage>
        <taxon>Eukaryota</taxon>
        <taxon>Metazoa</taxon>
        <taxon>Chordata</taxon>
        <taxon>Craniata</taxon>
        <taxon>Vertebrata</taxon>
        <taxon>Euteleostomi</taxon>
        <taxon>Mammalia</taxon>
        <taxon>Eutheria</taxon>
        <taxon>Laurasiatheria</taxon>
        <taxon>Chiroptera</taxon>
        <taxon>Yangochiroptera</taxon>
        <taxon>Phyllostomidae</taxon>
        <taxon>Phyllostominae</taxon>
        <taxon>Phyllostomus</taxon>
    </lineage>
</organism>
<dbReference type="AlphaFoldDB" id="A0A833YK20"/>
<feature type="region of interest" description="Disordered" evidence="1">
    <location>
        <begin position="149"/>
        <end position="168"/>
    </location>
</feature>
<reference evidence="2 3" key="1">
    <citation type="journal article" date="2020" name="Nature">
        <title>Six reference-quality genomes reveal evolution of bat adaptations.</title>
        <authorList>
            <person name="Jebb D."/>
            <person name="Huang Z."/>
            <person name="Pippel M."/>
            <person name="Hughes G.M."/>
            <person name="Lavrichenko K."/>
            <person name="Devanna P."/>
            <person name="Winkler S."/>
            <person name="Jermiin L.S."/>
            <person name="Skirmuntt E.C."/>
            <person name="Katzourakis A."/>
            <person name="Burkitt-Gray L."/>
            <person name="Ray D.A."/>
            <person name="Sullivan K.A.M."/>
            <person name="Roscito J.G."/>
            <person name="Kirilenko B.M."/>
            <person name="Davalos L.M."/>
            <person name="Corthals A.P."/>
            <person name="Power M.L."/>
            <person name="Jones G."/>
            <person name="Ransome R.D."/>
            <person name="Dechmann D.K.N."/>
            <person name="Locatelli A.G."/>
            <person name="Puechmaille S.J."/>
            <person name="Fedrigo O."/>
            <person name="Jarvis E.D."/>
            <person name="Hiller M."/>
            <person name="Vernes S.C."/>
            <person name="Myers E.W."/>
            <person name="Teeling E.C."/>
        </authorList>
    </citation>
    <scope>NUCLEOTIDE SEQUENCE [LARGE SCALE GENOMIC DNA]</scope>
    <source>
        <strain evidence="2">Bat1K_MPI-CBG_1</strain>
    </source>
</reference>
<evidence type="ECO:0000313" key="3">
    <source>
        <dbReference type="Proteomes" id="UP000664940"/>
    </source>
</evidence>
<evidence type="ECO:0000256" key="1">
    <source>
        <dbReference type="SAM" id="MobiDB-lite"/>
    </source>
</evidence>
<dbReference type="EMBL" id="JABVXQ010000014">
    <property type="protein sequence ID" value="KAF6078372.1"/>
    <property type="molecule type" value="Genomic_DNA"/>
</dbReference>
<dbReference type="Proteomes" id="UP000664940">
    <property type="component" value="Unassembled WGS sequence"/>
</dbReference>
<gene>
    <name evidence="2" type="ORF">HJG60_009216</name>
</gene>
<accession>A0A833YK20</accession>
<proteinExistence type="predicted"/>
<name>A0A833YK20_9CHIR</name>
<comment type="caution">
    <text evidence="2">The sequence shown here is derived from an EMBL/GenBank/DDBJ whole genome shotgun (WGS) entry which is preliminary data.</text>
</comment>
<protein>
    <submittedName>
        <fullName evidence="2">Uncharacterized protein</fullName>
    </submittedName>
</protein>
<evidence type="ECO:0000313" key="2">
    <source>
        <dbReference type="EMBL" id="KAF6078372.1"/>
    </source>
</evidence>
<sequence length="214" mass="23836">MFLEVFQPRSSRVFYTDSHWQHLKSSSVTVSKPRVLPKGPSSAPCEVQVFEDTMQRSPEVSSDGDEAWSTPGWSVHPSHLCHTQHPLMKSFAYAAHSFQEKWKEETTASCLGLACVSPQSQLCVAFPEVLFPPSHFVAMKQRGCRVPEAGTATPEQTTPNPRAHPAPASRNLRILRGTHNIPRVTDPGDAVSFAACWLNRGFEMLQLQRTQRGL</sequence>